<reference evidence="1 2" key="1">
    <citation type="submission" date="2015-04" db="EMBL/GenBank/DDBJ databases">
        <authorList>
            <person name="Syromyatnikov M.Y."/>
            <person name="Popov V.N."/>
        </authorList>
    </citation>
    <scope>NUCLEOTIDE SEQUENCE [LARGE SCALE GENOMIC DNA]</scope>
</reference>
<accession>A0A1J1IJT3</accession>
<dbReference type="Proteomes" id="UP000183832">
    <property type="component" value="Unassembled WGS sequence"/>
</dbReference>
<name>A0A1J1IJT3_9DIPT</name>
<dbReference type="AlphaFoldDB" id="A0A1J1IJT3"/>
<organism evidence="1 2">
    <name type="scientific">Clunio marinus</name>
    <dbReference type="NCBI Taxonomy" id="568069"/>
    <lineage>
        <taxon>Eukaryota</taxon>
        <taxon>Metazoa</taxon>
        <taxon>Ecdysozoa</taxon>
        <taxon>Arthropoda</taxon>
        <taxon>Hexapoda</taxon>
        <taxon>Insecta</taxon>
        <taxon>Pterygota</taxon>
        <taxon>Neoptera</taxon>
        <taxon>Endopterygota</taxon>
        <taxon>Diptera</taxon>
        <taxon>Nematocera</taxon>
        <taxon>Chironomoidea</taxon>
        <taxon>Chironomidae</taxon>
        <taxon>Clunio</taxon>
    </lineage>
</organism>
<sequence>MSLRDLNWIVPNGHICNSISFVLTIHFNFLRSEMFSGAPDDNEAKVNGIKSLKLFIVLVEMKSKPRKTAWEMI</sequence>
<protein>
    <submittedName>
        <fullName evidence="1">CLUMA_CG012304, isoform A</fullName>
    </submittedName>
</protein>
<evidence type="ECO:0000313" key="2">
    <source>
        <dbReference type="Proteomes" id="UP000183832"/>
    </source>
</evidence>
<gene>
    <name evidence="1" type="ORF">CLUMA_CG012304</name>
</gene>
<dbReference type="EMBL" id="CVRI01000048">
    <property type="protein sequence ID" value="CRK98713.1"/>
    <property type="molecule type" value="Genomic_DNA"/>
</dbReference>
<proteinExistence type="predicted"/>
<evidence type="ECO:0000313" key="1">
    <source>
        <dbReference type="EMBL" id="CRK98713.1"/>
    </source>
</evidence>
<keyword evidence="2" id="KW-1185">Reference proteome</keyword>